<name>F3GSG8_PSESJ</name>
<accession>F3GSG8</accession>
<comment type="caution">
    <text evidence="1">The sequence shown here is derived from an EMBL/GenBank/DDBJ whole genome shotgun (WGS) entry which is preliminary data.</text>
</comment>
<feature type="non-terminal residue" evidence="1">
    <location>
        <position position="1"/>
    </location>
</feature>
<organism evidence="1 2">
    <name type="scientific">Pseudomonas syringae pv. pisi str. 1704B</name>
    <dbReference type="NCBI Taxonomy" id="629263"/>
    <lineage>
        <taxon>Bacteria</taxon>
        <taxon>Pseudomonadati</taxon>
        <taxon>Pseudomonadota</taxon>
        <taxon>Gammaproteobacteria</taxon>
        <taxon>Pseudomonadales</taxon>
        <taxon>Pseudomonadaceae</taxon>
        <taxon>Pseudomonas</taxon>
        <taxon>Pseudomonas syringae</taxon>
    </lineage>
</organism>
<reference evidence="1 2" key="1">
    <citation type="journal article" date="2011" name="PLoS Pathog.">
        <title>Dynamic evolution of pathogenicity revealed by sequencing and comparative genomics of 19 Pseudomonas syringae isolates.</title>
        <authorList>
            <person name="Baltrus D.A."/>
            <person name="Nishimura M.T."/>
            <person name="Romanchuk A."/>
            <person name="Chang J.H."/>
            <person name="Mukhtar M.S."/>
            <person name="Cherkis K."/>
            <person name="Roach J."/>
            <person name="Grant S.R."/>
            <person name="Jones C.D."/>
            <person name="Dangl J.L."/>
        </authorList>
    </citation>
    <scope>NUCLEOTIDE SEQUENCE [LARGE SCALE GENOMIC DNA]</scope>
    <source>
        <strain evidence="1 2">1704B</strain>
    </source>
</reference>
<proteinExistence type="predicted"/>
<feature type="non-terminal residue" evidence="1">
    <location>
        <position position="34"/>
    </location>
</feature>
<dbReference type="EMBL" id="AEAI01005041">
    <property type="protein sequence ID" value="EGH50021.1"/>
    <property type="molecule type" value="Genomic_DNA"/>
</dbReference>
<dbReference type="Proteomes" id="UP000004986">
    <property type="component" value="Unassembled WGS sequence"/>
</dbReference>
<protein>
    <submittedName>
        <fullName evidence="1">Uncharacterized protein</fullName>
    </submittedName>
</protein>
<sequence length="34" mass="3791">GMEMGFSCQWDGMQFVTDSTALDVLFYHDGTDDA</sequence>
<keyword evidence="2" id="KW-1185">Reference proteome</keyword>
<evidence type="ECO:0000313" key="2">
    <source>
        <dbReference type="Proteomes" id="UP000004986"/>
    </source>
</evidence>
<dbReference type="AlphaFoldDB" id="F3GSG8"/>
<gene>
    <name evidence="1" type="ORF">PSYPI_49447</name>
</gene>
<evidence type="ECO:0000313" key="1">
    <source>
        <dbReference type="EMBL" id="EGH50021.1"/>
    </source>
</evidence>